<dbReference type="Proteomes" id="UP000094795">
    <property type="component" value="Unassembled WGS sequence"/>
</dbReference>
<dbReference type="InterPro" id="IPR002347">
    <property type="entry name" value="SDR_fam"/>
</dbReference>
<accession>A0A1C1YYG5</accession>
<dbReference type="PRINTS" id="PR00080">
    <property type="entry name" value="SDRFAMILY"/>
</dbReference>
<dbReference type="GO" id="GO:0016491">
    <property type="term" value="F:oxidoreductase activity"/>
    <property type="evidence" value="ECO:0007669"/>
    <property type="project" value="UniProtKB-KW"/>
</dbReference>
<comment type="similarity">
    <text evidence="1">Belongs to the short-chain dehydrogenases/reductases (SDR) family.</text>
</comment>
<keyword evidence="4" id="KW-1185">Reference proteome</keyword>
<dbReference type="FunFam" id="3.40.50.720:FF:000084">
    <property type="entry name" value="Short-chain dehydrogenase reductase"/>
    <property type="match status" value="1"/>
</dbReference>
<evidence type="ECO:0000313" key="4">
    <source>
        <dbReference type="Proteomes" id="UP000094795"/>
    </source>
</evidence>
<organism evidence="3 4">
    <name type="scientific">Hoeflea olei</name>
    <dbReference type="NCBI Taxonomy" id="1480615"/>
    <lineage>
        <taxon>Bacteria</taxon>
        <taxon>Pseudomonadati</taxon>
        <taxon>Pseudomonadota</taxon>
        <taxon>Alphaproteobacteria</taxon>
        <taxon>Hyphomicrobiales</taxon>
        <taxon>Rhizobiaceae</taxon>
        <taxon>Hoeflea</taxon>
    </lineage>
</organism>
<dbReference type="Gene3D" id="3.40.50.720">
    <property type="entry name" value="NAD(P)-binding Rossmann-like Domain"/>
    <property type="match status" value="1"/>
</dbReference>
<dbReference type="PRINTS" id="PR00081">
    <property type="entry name" value="GDHRDH"/>
</dbReference>
<gene>
    <name evidence="3" type="ORF">AWJ14_18710</name>
</gene>
<reference evidence="3 4" key="1">
    <citation type="submission" date="2015-12" db="EMBL/GenBank/DDBJ databases">
        <authorList>
            <person name="Shamseldin A."/>
            <person name="Moawad H."/>
            <person name="Abd El-Rahim W.M."/>
            <person name="Sadowsky M.J."/>
        </authorList>
    </citation>
    <scope>NUCLEOTIDE SEQUENCE [LARGE SCALE GENOMIC DNA]</scope>
    <source>
        <strain evidence="3 4">JC234</strain>
    </source>
</reference>
<proteinExistence type="inferred from homology"/>
<sequence length="270" mass="28325">MEEAMMQQKKIAVVIGGGNGIGAATVKVMAGRGWRVVAADIDADAARAVASEQADCMGIALDVTDAEAMTEAASRIEAELGPVSALVVSSGAFQESLPPHRMTDDAWSRVMQVNLDGTWQANRIFGTRMAERGAGSIVNIASVTGLFSSPLVAYGTSKAAVIGLTRNLSGEWGRSGVRVNSVSPGVTLVERILKHRRQGTRYYGGDFDTHAAMGRSVEPVEVAEAVEFLASDRASAITGIDLPVDCGWLTAAPWEMFGGCRPAVNAEAAK</sequence>
<keyword evidence="2" id="KW-0560">Oxidoreductase</keyword>
<dbReference type="STRING" id="1480615.AWJ14_18710"/>
<dbReference type="CDD" id="cd05233">
    <property type="entry name" value="SDR_c"/>
    <property type="match status" value="1"/>
</dbReference>
<evidence type="ECO:0008006" key="5">
    <source>
        <dbReference type="Google" id="ProtNLM"/>
    </source>
</evidence>
<protein>
    <recommendedName>
        <fullName evidence="5">Short-chain dehydrogenase</fullName>
    </recommendedName>
</protein>
<evidence type="ECO:0000256" key="2">
    <source>
        <dbReference type="ARBA" id="ARBA00023002"/>
    </source>
</evidence>
<dbReference type="PROSITE" id="PS00061">
    <property type="entry name" value="ADH_SHORT"/>
    <property type="match status" value="1"/>
</dbReference>
<dbReference type="AlphaFoldDB" id="A0A1C1YYG5"/>
<dbReference type="InterPro" id="IPR036291">
    <property type="entry name" value="NAD(P)-bd_dom_sf"/>
</dbReference>
<evidence type="ECO:0000313" key="3">
    <source>
        <dbReference type="EMBL" id="OCW58525.1"/>
    </source>
</evidence>
<dbReference type="PANTHER" id="PTHR24321">
    <property type="entry name" value="DEHYDROGENASES, SHORT CHAIN"/>
    <property type="match status" value="1"/>
</dbReference>
<dbReference type="SUPFAM" id="SSF51735">
    <property type="entry name" value="NAD(P)-binding Rossmann-fold domains"/>
    <property type="match status" value="1"/>
</dbReference>
<comment type="caution">
    <text evidence="3">The sequence shown here is derived from an EMBL/GenBank/DDBJ whole genome shotgun (WGS) entry which is preliminary data.</text>
</comment>
<dbReference type="Pfam" id="PF13561">
    <property type="entry name" value="adh_short_C2"/>
    <property type="match status" value="1"/>
</dbReference>
<dbReference type="PANTHER" id="PTHR24321:SF14">
    <property type="entry name" value="SHORT-CHAIN TYPE DEHYDROGENASE_REDUCTASE BLR2146-RELATED"/>
    <property type="match status" value="1"/>
</dbReference>
<dbReference type="InterPro" id="IPR020904">
    <property type="entry name" value="Sc_DH/Rdtase_CS"/>
</dbReference>
<name>A0A1C1YYG5_9HYPH</name>
<dbReference type="EMBL" id="LQZT01000006">
    <property type="protein sequence ID" value="OCW58525.1"/>
    <property type="molecule type" value="Genomic_DNA"/>
</dbReference>
<evidence type="ECO:0000256" key="1">
    <source>
        <dbReference type="ARBA" id="ARBA00006484"/>
    </source>
</evidence>